<dbReference type="Pfam" id="PF15612">
    <property type="entry name" value="WHIM1"/>
    <property type="match status" value="1"/>
</dbReference>
<dbReference type="PROSITE" id="PS50016">
    <property type="entry name" value="ZF_PHD_2"/>
    <property type="match status" value="1"/>
</dbReference>
<dbReference type="PROSITE" id="PS01359">
    <property type="entry name" value="ZF_PHD_1"/>
    <property type="match status" value="1"/>
</dbReference>
<dbReference type="STRING" id="6412.T1EGP7"/>
<dbReference type="OrthoDB" id="784962at2759"/>
<dbReference type="InterPro" id="IPR038028">
    <property type="entry name" value="BPTF"/>
</dbReference>
<dbReference type="eggNOG" id="KOG1473">
    <property type="taxonomic scope" value="Eukaryota"/>
</dbReference>
<dbReference type="InterPro" id="IPR013083">
    <property type="entry name" value="Znf_RING/FYVE/PHD"/>
</dbReference>
<dbReference type="EMBL" id="KB097143">
    <property type="protein sequence ID" value="ESN99123.1"/>
    <property type="molecule type" value="Genomic_DNA"/>
</dbReference>
<dbReference type="Gene3D" id="3.30.40.10">
    <property type="entry name" value="Zinc/RING finger domain, C3HC4 (zinc finger)"/>
    <property type="match status" value="1"/>
</dbReference>
<evidence type="ECO:0000256" key="6">
    <source>
        <dbReference type="PROSITE-ProRule" id="PRU00146"/>
    </source>
</evidence>
<dbReference type="PANTHER" id="PTHR45975:SF2">
    <property type="entry name" value="NUCLEOSOME-REMODELING FACTOR SUBUNIT BPTF"/>
    <property type="match status" value="1"/>
</dbReference>
<evidence type="ECO:0000256" key="1">
    <source>
        <dbReference type="ARBA" id="ARBA00004123"/>
    </source>
</evidence>
<dbReference type="GeneID" id="20195747"/>
<feature type="domain" description="DDT" evidence="8">
    <location>
        <begin position="14"/>
        <end position="74"/>
    </location>
</feature>
<dbReference type="InterPro" id="IPR018501">
    <property type="entry name" value="DDT_dom"/>
</dbReference>
<dbReference type="Pfam" id="PF23011">
    <property type="entry name" value="PHD-1st_NSD"/>
    <property type="match status" value="1"/>
</dbReference>
<dbReference type="InterPro" id="IPR001965">
    <property type="entry name" value="Znf_PHD"/>
</dbReference>
<feature type="domain" description="PHD-type" evidence="7">
    <location>
        <begin position="167"/>
        <end position="212"/>
    </location>
</feature>
<keyword evidence="2" id="KW-0479">Metal-binding</keyword>
<keyword evidence="5" id="KW-0539">Nucleus</keyword>
<sequence length="522" mass="60581">LNIPKSSSDLILADEYVMQALGIYEVLRRFSRQLRLSHFRFEDLCSALTCSYNSPLIVEIHVCLMKCLLKADDNSNMMFGPQDTKDSVNIFLMSLDHLTWYEIVSAYLNSGYKDEFENVCNVICKKSFYTSITISERLSILQCLTDLFLRTNAARLEIIREGMFQHEDQCRSCHKLGDLICCELCPSVYHLECVGLTEVPEGDWICSLCTQSHVKGVSDCLGDMEVEGMLSRHEPLGYDRHLRRYWFLSRRIFVESEDGNAVHYYSTPQQFEELYLSLDADHYENDLVAVLYELKDEIKRQMDLTIELTKQFQNSKKSTFDILYGWLNEKEKYENARKKVKLCNGDDNRESSALVKSEKFYSQTPGEFIVFTLTGHEGTFLKYENVYSTNACALNRQQHFEEKEKKRHLSYKFNIPMHGDFRWGGSSFGSLASIISTYKTTLLLLESHIPTCLLHPRWQTFRPEWLNLVATASTSSQLAHILAVLQVSIKPVLFNHMWHEMLGHTSLKRISTTEFEENKKKE</sequence>
<dbReference type="OMA" id="NRESWID"/>
<protein>
    <recommendedName>
        <fullName evidence="10">PHD-type domain-containing protein</fullName>
    </recommendedName>
</protein>
<evidence type="ECO:0000256" key="2">
    <source>
        <dbReference type="ARBA" id="ARBA00022723"/>
    </source>
</evidence>
<dbReference type="SUPFAM" id="SSF57903">
    <property type="entry name" value="FYVE/PHD zinc finger"/>
    <property type="match status" value="1"/>
</dbReference>
<dbReference type="HOGENOM" id="CLU_019033_0_0_1"/>
<reference evidence="9" key="1">
    <citation type="journal article" date="2013" name="Nature">
        <title>Insights into bilaterian evolution from three spiralian genomes.</title>
        <authorList>
            <person name="Simakov O."/>
            <person name="Marletaz F."/>
            <person name="Cho S.J."/>
            <person name="Edsinger-Gonzales E."/>
            <person name="Havlak P."/>
            <person name="Hellsten U."/>
            <person name="Kuo D.H."/>
            <person name="Larsson T."/>
            <person name="Lv J."/>
            <person name="Arendt D."/>
            <person name="Savage R."/>
            <person name="Osoegawa K."/>
            <person name="de Jong P."/>
            <person name="Grimwood J."/>
            <person name="Chapman J.A."/>
            <person name="Shapiro H."/>
            <person name="Aerts A."/>
            <person name="Otillar R.P."/>
            <person name="Terry A.Y."/>
            <person name="Boore J.L."/>
            <person name="Grigoriev I.V."/>
            <person name="Lindberg D.R."/>
            <person name="Seaver E.C."/>
            <person name="Weisblat D.A."/>
            <person name="Putnam N.H."/>
            <person name="Rokhsar D.S."/>
        </authorList>
    </citation>
    <scope>NUCLEOTIDE SEQUENCE</scope>
</reference>
<dbReference type="RefSeq" id="XP_009023020.1">
    <property type="nucleotide sequence ID" value="XM_009024772.1"/>
</dbReference>
<feature type="non-terminal residue" evidence="9">
    <location>
        <position position="1"/>
    </location>
</feature>
<dbReference type="InterPro" id="IPR028941">
    <property type="entry name" value="WHIM2_dom"/>
</dbReference>
<dbReference type="InterPro" id="IPR059153">
    <property type="entry name" value="NSD_PHD-1st"/>
</dbReference>
<comment type="subcellular location">
    <subcellularLocation>
        <location evidence="1">Nucleus</location>
    </subcellularLocation>
</comment>
<feature type="non-terminal residue" evidence="9">
    <location>
        <position position="522"/>
    </location>
</feature>
<dbReference type="InterPro" id="IPR019787">
    <property type="entry name" value="Znf_PHD-finger"/>
</dbReference>
<keyword evidence="4" id="KW-0862">Zinc</keyword>
<dbReference type="PANTHER" id="PTHR45975">
    <property type="entry name" value="NUCLEOSOME-REMODELING FACTOR SUBUNIT BPTF"/>
    <property type="match status" value="1"/>
</dbReference>
<evidence type="ECO:0008006" key="10">
    <source>
        <dbReference type="Google" id="ProtNLM"/>
    </source>
</evidence>
<evidence type="ECO:0000259" key="8">
    <source>
        <dbReference type="PROSITE" id="PS50827"/>
    </source>
</evidence>
<evidence type="ECO:0000259" key="7">
    <source>
        <dbReference type="PROSITE" id="PS50016"/>
    </source>
</evidence>
<accession>V3USJ6</accession>
<keyword evidence="3 6" id="KW-0863">Zinc-finger</keyword>
<dbReference type="SMART" id="SM00571">
    <property type="entry name" value="DDT"/>
    <property type="match status" value="1"/>
</dbReference>
<dbReference type="SMART" id="SM00249">
    <property type="entry name" value="PHD"/>
    <property type="match status" value="1"/>
</dbReference>
<evidence type="ECO:0000313" key="9">
    <source>
        <dbReference type="EMBL" id="ESN99123.1"/>
    </source>
</evidence>
<gene>
    <name evidence="9" type="ORF">HELRODRAFT_120308</name>
</gene>
<name>V3USJ6_HELRO</name>
<evidence type="ECO:0000256" key="3">
    <source>
        <dbReference type="ARBA" id="ARBA00022771"/>
    </source>
</evidence>
<dbReference type="PROSITE" id="PS50827">
    <property type="entry name" value="DDT"/>
    <property type="match status" value="1"/>
</dbReference>
<dbReference type="Pfam" id="PF15613">
    <property type="entry name" value="WSD"/>
    <property type="match status" value="1"/>
</dbReference>
<organism evidence="9">
    <name type="scientific">Helobdella robusta</name>
    <name type="common">Californian leech</name>
    <dbReference type="NCBI Taxonomy" id="6412"/>
    <lineage>
        <taxon>Eukaryota</taxon>
        <taxon>Metazoa</taxon>
        <taxon>Spiralia</taxon>
        <taxon>Lophotrochozoa</taxon>
        <taxon>Annelida</taxon>
        <taxon>Clitellata</taxon>
        <taxon>Hirudinea</taxon>
        <taxon>Rhynchobdellida</taxon>
        <taxon>Glossiphoniidae</taxon>
        <taxon>Helobdella</taxon>
    </lineage>
</organism>
<evidence type="ECO:0000256" key="5">
    <source>
        <dbReference type="ARBA" id="ARBA00023242"/>
    </source>
</evidence>
<proteinExistence type="predicted"/>
<dbReference type="Pfam" id="PF02791">
    <property type="entry name" value="DDT"/>
    <property type="match status" value="1"/>
</dbReference>
<dbReference type="InterPro" id="IPR028942">
    <property type="entry name" value="WHIM1_dom"/>
</dbReference>
<evidence type="ECO:0000256" key="4">
    <source>
        <dbReference type="ARBA" id="ARBA00022833"/>
    </source>
</evidence>
<dbReference type="InterPro" id="IPR011011">
    <property type="entry name" value="Znf_FYVE_PHD"/>
</dbReference>
<dbReference type="InterPro" id="IPR019786">
    <property type="entry name" value="Zinc_finger_PHD-type_CS"/>
</dbReference>